<feature type="region of interest" description="Disordered" evidence="1">
    <location>
        <begin position="239"/>
        <end position="259"/>
    </location>
</feature>
<feature type="region of interest" description="Disordered" evidence="1">
    <location>
        <begin position="350"/>
        <end position="370"/>
    </location>
</feature>
<dbReference type="Pfam" id="PF11951">
    <property type="entry name" value="Fungal_trans_2"/>
    <property type="match status" value="1"/>
</dbReference>
<comment type="caution">
    <text evidence="2">The sequence shown here is derived from an EMBL/GenBank/DDBJ whole genome shotgun (WGS) entry which is preliminary data.</text>
</comment>
<protein>
    <submittedName>
        <fullName evidence="2">Uncharacterized protein</fullName>
    </submittedName>
</protein>
<feature type="region of interest" description="Disordered" evidence="1">
    <location>
        <begin position="18"/>
        <end position="47"/>
    </location>
</feature>
<gene>
    <name evidence="2" type="ORF">SLS58_006455</name>
</gene>
<evidence type="ECO:0000256" key="1">
    <source>
        <dbReference type="SAM" id="MobiDB-lite"/>
    </source>
</evidence>
<accession>A0ABR3TN15</accession>
<sequence length="534" mass="58227">MSRIKRRKIRAHVMFATHEAKRRHGLRRPEPDQKKDEPPNSNAMVPHPLQRMNFADADPFDCLPVRCYPGMHDLLAYYFDNYPGPTPLAEDRLLRSQSAAVKRGNTQWDLISSHETSFLVLLAGISNQHFIISPHSRWRFDHLKMQNHTLRSIRESLASSRAKPSEIPESVIFAIAGLGCTVAVFNGDKDVALSHLNGARELIRLRGGMDTFQRFNRRAVIWCELHVCAAYQLRPTLAPAAPPWPTTTNDGTTTAPSPSPFPPALAALVSAAHARAASSYLPRHATTTTTTGRSEQLSHILSALTLVSTSTTSAWQAAAFRADGAAKEAVAAALDDAAHALLVEQARLLDNDDRGGGGDDGEGEEGEEEEGYRWAHAVMLHAANAYLWAALTELPAHLQLHEALVGRLRGALEGSGVGGGGFAAAGWTRRRGDGDCGDGAGGAGALGVEALMWALVVGWFVAERMGAKMKQLGLAGGGDEMVGWFEERILELLRAEGICEKERAARMVEDFPATDLFKRKWHCLLLQDKFCGCR</sequence>
<proteinExistence type="predicted"/>
<evidence type="ECO:0000313" key="3">
    <source>
        <dbReference type="Proteomes" id="UP001521184"/>
    </source>
</evidence>
<dbReference type="Proteomes" id="UP001521184">
    <property type="component" value="Unassembled WGS sequence"/>
</dbReference>
<organism evidence="2 3">
    <name type="scientific">Diplodia intermedia</name>
    <dbReference type="NCBI Taxonomy" id="856260"/>
    <lineage>
        <taxon>Eukaryota</taxon>
        <taxon>Fungi</taxon>
        <taxon>Dikarya</taxon>
        <taxon>Ascomycota</taxon>
        <taxon>Pezizomycotina</taxon>
        <taxon>Dothideomycetes</taxon>
        <taxon>Dothideomycetes incertae sedis</taxon>
        <taxon>Botryosphaeriales</taxon>
        <taxon>Botryosphaeriaceae</taxon>
        <taxon>Diplodia</taxon>
    </lineage>
</organism>
<feature type="compositionally biased region" description="Basic and acidic residues" evidence="1">
    <location>
        <begin position="27"/>
        <end position="38"/>
    </location>
</feature>
<dbReference type="PANTHER" id="PTHR37540:SF5">
    <property type="entry name" value="TRANSCRIPTION FACTOR DOMAIN-CONTAINING PROTEIN"/>
    <property type="match status" value="1"/>
</dbReference>
<feature type="compositionally biased region" description="Low complexity" evidence="1">
    <location>
        <begin position="246"/>
        <end position="256"/>
    </location>
</feature>
<dbReference type="PANTHER" id="PTHR37540">
    <property type="entry name" value="TRANSCRIPTION FACTOR (ACR-2), PUTATIVE-RELATED-RELATED"/>
    <property type="match status" value="1"/>
</dbReference>
<name>A0ABR3TN15_9PEZI</name>
<reference evidence="2 3" key="1">
    <citation type="journal article" date="2023" name="Plant Dis.">
        <title>First Report of Diplodia intermedia Causing Canker and Dieback Diseases on Apple Trees in Canada.</title>
        <authorList>
            <person name="Ellouze W."/>
            <person name="Ilyukhin E."/>
            <person name="Sulman M."/>
            <person name="Ali S."/>
        </authorList>
    </citation>
    <scope>NUCLEOTIDE SEQUENCE [LARGE SCALE GENOMIC DNA]</scope>
    <source>
        <strain evidence="2 3">M45-28</strain>
    </source>
</reference>
<evidence type="ECO:0000313" key="2">
    <source>
        <dbReference type="EMBL" id="KAL1641013.1"/>
    </source>
</evidence>
<dbReference type="InterPro" id="IPR021858">
    <property type="entry name" value="Fun_TF"/>
</dbReference>
<keyword evidence="3" id="KW-1185">Reference proteome</keyword>
<feature type="compositionally biased region" description="Acidic residues" evidence="1">
    <location>
        <begin position="359"/>
        <end position="370"/>
    </location>
</feature>
<dbReference type="EMBL" id="JAKEKT020000044">
    <property type="protein sequence ID" value="KAL1641013.1"/>
    <property type="molecule type" value="Genomic_DNA"/>
</dbReference>